<keyword evidence="5 9" id="KW-0798">TonB box</keyword>
<dbReference type="STRING" id="1346286.SAMN05444362_101372"/>
<keyword evidence="10" id="KW-0732">Signal</keyword>
<dbReference type="FunFam" id="2.60.40.1120:FF:000003">
    <property type="entry name" value="Outer membrane protein Omp121"/>
    <property type="match status" value="1"/>
</dbReference>
<evidence type="ECO:0000259" key="11">
    <source>
        <dbReference type="Pfam" id="PF00593"/>
    </source>
</evidence>
<evidence type="ECO:0000259" key="12">
    <source>
        <dbReference type="Pfam" id="PF07715"/>
    </source>
</evidence>
<dbReference type="InterPro" id="IPR012910">
    <property type="entry name" value="Plug_dom"/>
</dbReference>
<dbReference type="Proteomes" id="UP000184480">
    <property type="component" value="Unassembled WGS sequence"/>
</dbReference>
<gene>
    <name evidence="13" type="ORF">SAMN05444362_101372</name>
</gene>
<dbReference type="NCBIfam" id="TIGR04056">
    <property type="entry name" value="OMP_RagA_SusC"/>
    <property type="match status" value="1"/>
</dbReference>
<feature type="signal peptide" evidence="10">
    <location>
        <begin position="1"/>
        <end position="28"/>
    </location>
</feature>
<evidence type="ECO:0000256" key="7">
    <source>
        <dbReference type="ARBA" id="ARBA00023237"/>
    </source>
</evidence>
<dbReference type="InterPro" id="IPR000531">
    <property type="entry name" value="Beta-barrel_TonB"/>
</dbReference>
<evidence type="ECO:0000256" key="5">
    <source>
        <dbReference type="ARBA" id="ARBA00023077"/>
    </source>
</evidence>
<dbReference type="GO" id="GO:0009279">
    <property type="term" value="C:cell outer membrane"/>
    <property type="evidence" value="ECO:0007669"/>
    <property type="project" value="UniProtKB-SubCell"/>
</dbReference>
<evidence type="ECO:0000256" key="9">
    <source>
        <dbReference type="RuleBase" id="RU003357"/>
    </source>
</evidence>
<feature type="domain" description="TonB-dependent receptor plug" evidence="12">
    <location>
        <begin position="123"/>
        <end position="227"/>
    </location>
</feature>
<dbReference type="Pfam" id="PF00593">
    <property type="entry name" value="TonB_dep_Rec_b-barrel"/>
    <property type="match status" value="1"/>
</dbReference>
<dbReference type="Pfam" id="PF07715">
    <property type="entry name" value="Plug"/>
    <property type="match status" value="1"/>
</dbReference>
<keyword evidence="2 8" id="KW-0813">Transport</keyword>
<dbReference type="InterPro" id="IPR008969">
    <property type="entry name" value="CarboxyPept-like_regulatory"/>
</dbReference>
<evidence type="ECO:0000256" key="6">
    <source>
        <dbReference type="ARBA" id="ARBA00023136"/>
    </source>
</evidence>
<accession>A0A1M4TN23</accession>
<dbReference type="AlphaFoldDB" id="A0A1M4TN23"/>
<name>A0A1M4TN23_9BACT</name>
<keyword evidence="14" id="KW-1185">Reference proteome</keyword>
<evidence type="ECO:0000313" key="13">
    <source>
        <dbReference type="EMBL" id="SHE45870.1"/>
    </source>
</evidence>
<dbReference type="InterPro" id="IPR023996">
    <property type="entry name" value="TonB-dep_OMP_SusC/RagA"/>
</dbReference>
<evidence type="ECO:0000313" key="14">
    <source>
        <dbReference type="Proteomes" id="UP000184480"/>
    </source>
</evidence>
<dbReference type="SUPFAM" id="SSF49464">
    <property type="entry name" value="Carboxypeptidase regulatory domain-like"/>
    <property type="match status" value="1"/>
</dbReference>
<dbReference type="Gene3D" id="2.40.170.20">
    <property type="entry name" value="TonB-dependent receptor, beta-barrel domain"/>
    <property type="match status" value="1"/>
</dbReference>
<dbReference type="InterPro" id="IPR037066">
    <property type="entry name" value="Plug_dom_sf"/>
</dbReference>
<dbReference type="Gene3D" id="2.60.40.1120">
    <property type="entry name" value="Carboxypeptidase-like, regulatory domain"/>
    <property type="match status" value="1"/>
</dbReference>
<evidence type="ECO:0000256" key="1">
    <source>
        <dbReference type="ARBA" id="ARBA00004571"/>
    </source>
</evidence>
<evidence type="ECO:0000256" key="8">
    <source>
        <dbReference type="PROSITE-ProRule" id="PRU01360"/>
    </source>
</evidence>
<comment type="similarity">
    <text evidence="8 9">Belongs to the TonB-dependent receptor family.</text>
</comment>
<dbReference type="RefSeq" id="WP_062175458.1">
    <property type="nucleotide sequence ID" value="NZ_BBXL01000001.1"/>
</dbReference>
<dbReference type="EMBL" id="FQUC01000001">
    <property type="protein sequence ID" value="SHE45870.1"/>
    <property type="molecule type" value="Genomic_DNA"/>
</dbReference>
<reference evidence="14" key="1">
    <citation type="submission" date="2016-11" db="EMBL/GenBank/DDBJ databases">
        <authorList>
            <person name="Varghese N."/>
            <person name="Submissions S."/>
        </authorList>
    </citation>
    <scope>NUCLEOTIDE SEQUENCE [LARGE SCALE GENOMIC DNA]</scope>
    <source>
        <strain evidence="14">DSM 27370</strain>
    </source>
</reference>
<dbReference type="SUPFAM" id="SSF56935">
    <property type="entry name" value="Porins"/>
    <property type="match status" value="1"/>
</dbReference>
<dbReference type="PROSITE" id="PS52016">
    <property type="entry name" value="TONB_DEPENDENT_REC_3"/>
    <property type="match status" value="1"/>
</dbReference>
<comment type="subcellular location">
    <subcellularLocation>
        <location evidence="1 8">Cell outer membrane</location>
        <topology evidence="1 8">Multi-pass membrane protein</topology>
    </subcellularLocation>
</comment>
<keyword evidence="7 8" id="KW-0998">Cell outer membrane</keyword>
<keyword evidence="3 8" id="KW-1134">Transmembrane beta strand</keyword>
<feature type="chain" id="PRO_5009907586" evidence="10">
    <location>
        <begin position="29"/>
        <end position="1064"/>
    </location>
</feature>
<evidence type="ECO:0000256" key="2">
    <source>
        <dbReference type="ARBA" id="ARBA00022448"/>
    </source>
</evidence>
<proteinExistence type="inferred from homology"/>
<dbReference type="Pfam" id="PF13715">
    <property type="entry name" value="CarbopepD_reg_2"/>
    <property type="match status" value="1"/>
</dbReference>
<dbReference type="InterPro" id="IPR023997">
    <property type="entry name" value="TonB-dep_OMP_SusC/RagA_CS"/>
</dbReference>
<evidence type="ECO:0000256" key="10">
    <source>
        <dbReference type="SAM" id="SignalP"/>
    </source>
</evidence>
<dbReference type="InterPro" id="IPR036942">
    <property type="entry name" value="Beta-barrel_TonB_sf"/>
</dbReference>
<protein>
    <submittedName>
        <fullName evidence="13">TonB-linked outer membrane protein, SusC/RagA family</fullName>
    </submittedName>
</protein>
<evidence type="ECO:0000256" key="3">
    <source>
        <dbReference type="ARBA" id="ARBA00022452"/>
    </source>
</evidence>
<organism evidence="13 14">
    <name type="scientific">Dysgonomonas macrotermitis</name>
    <dbReference type="NCBI Taxonomy" id="1346286"/>
    <lineage>
        <taxon>Bacteria</taxon>
        <taxon>Pseudomonadati</taxon>
        <taxon>Bacteroidota</taxon>
        <taxon>Bacteroidia</taxon>
        <taxon>Bacteroidales</taxon>
        <taxon>Dysgonomonadaceae</taxon>
        <taxon>Dysgonomonas</taxon>
    </lineage>
</organism>
<dbReference type="InterPro" id="IPR039426">
    <property type="entry name" value="TonB-dep_rcpt-like"/>
</dbReference>
<dbReference type="Gene3D" id="2.170.130.10">
    <property type="entry name" value="TonB-dependent receptor, plug domain"/>
    <property type="match status" value="1"/>
</dbReference>
<feature type="domain" description="TonB-dependent receptor-like beta-barrel" evidence="11">
    <location>
        <begin position="461"/>
        <end position="1013"/>
    </location>
</feature>
<evidence type="ECO:0000256" key="4">
    <source>
        <dbReference type="ARBA" id="ARBA00022692"/>
    </source>
</evidence>
<dbReference type="NCBIfam" id="TIGR04057">
    <property type="entry name" value="SusC_RagA_signa"/>
    <property type="match status" value="1"/>
</dbReference>
<keyword evidence="6 8" id="KW-0472">Membrane</keyword>
<sequence length="1064" mass="117629">MKKKSLTFNRLLTGIFLFLLFLPMVAFAQSNLVTGTIVDAKTGEPLVGVSVIEKNSTNGTITDLDGHFQLSVPANASLVISYLGYKNQELKVTASPMSIRLEEAGELLDEVVVVGYGVQKKSVVTASIAKVSAEDLATVSPVRMDNALKGLAAGVTVTSTSGQPGAAAKIRVRGIGTINNSDPLYIVDGMPIEGGLDYLNPADIASIEVLKDAASGAVYGARAANGVVLVTTKTGKEGKTKVTYGFSYGWQRPWKERDVLNATEYAIMMNEGSVNAGMAPVYSDPYSYGKGTNWQKETFNYDAPVVNHNVSVSGASEKMNYLLSLGFYTQDGIVGGNYDRSNYERLTLRSNTNYIVFDESKNRNWLNSLKLTTNISYARIKNTGVETNSSYGSPLGSALSLSPILSVYAEGQAAQDQLDLYSGDSKYTPMYDPKNGKLYTLAGSDYNEMVNPLASLSLPGDKNWSHKIVANFSAELNIWDNLRFKTSYGTDLAFWGYDGYTKEYYLTANNYATRTKSYSEKQDGSTWQLENVLMYDKTFDKHTFSVILGQSAKKSKGTKLGGNRFDIININRPYIDASSGLQENGDMGVYGGPTDEATMASLFARASYNYDERYMLQMTIRRDGSSRFGYNNHYAVFPSFSLGWNLTNEKFMQERPDWLNSTKFRLSWGKNGNENIGNFRYTVLTSTGNNYIFGSGENLVNGVKAGGLANPDLKWEESEQWDLGVDFGFLNNALTFTVDYYRKRTNGMLMEMNIPSYVGESKPIGNVGKMENSGVEFEAGYRFKVANDWSFRLGGNITYLKNKLIEYGNESGWANLDTFQGIGSITRAQNGKPFPYFYGYKTAGIFQNVDEVNSYKNADGELIQPNAVPGDVRFVDINGDGVITDDDRTDIGKGMPDWTYGLNFNVGWKNFDFSMMWQGTIGNDIFDATRRTDIKSSNLPSWMLNRWTGEGTSNKYPRFVLGDNTNWQSSDLYVYDGSYLRLKNIQLGYTLPNSLTRKFFVSSLRLYVAAENLLTFTKYHGFDPEISSGSNSSIGSADGGTSLGIDRGVYPQARTFTVGVNLSF</sequence>
<keyword evidence="4 8" id="KW-0812">Transmembrane</keyword>